<proteinExistence type="inferred from homology"/>
<dbReference type="GO" id="GO:0016836">
    <property type="term" value="F:hydro-lyase activity"/>
    <property type="evidence" value="ECO:0007669"/>
    <property type="project" value="UniProtKB-ARBA"/>
</dbReference>
<name>A0A8R1HG36_CAEJA</name>
<dbReference type="PANTHER" id="PTHR46044">
    <property type="entry name" value="NITRILASE"/>
    <property type="match status" value="1"/>
</dbReference>
<accession>A0A8R1HG36</accession>
<dbReference type="GO" id="GO:0000257">
    <property type="term" value="F:nitrilase activity"/>
    <property type="evidence" value="ECO:0007669"/>
    <property type="project" value="UniProtKB-ARBA"/>
</dbReference>
<organism evidence="4 5">
    <name type="scientific">Caenorhabditis japonica</name>
    <dbReference type="NCBI Taxonomy" id="281687"/>
    <lineage>
        <taxon>Eukaryota</taxon>
        <taxon>Metazoa</taxon>
        <taxon>Ecdysozoa</taxon>
        <taxon>Nematoda</taxon>
        <taxon>Chromadorea</taxon>
        <taxon>Rhabditida</taxon>
        <taxon>Rhabditina</taxon>
        <taxon>Rhabditomorpha</taxon>
        <taxon>Rhabditoidea</taxon>
        <taxon>Rhabditidae</taxon>
        <taxon>Peloderinae</taxon>
        <taxon>Caenorhabditis</taxon>
    </lineage>
</organism>
<evidence type="ECO:0000256" key="2">
    <source>
        <dbReference type="PROSITE-ProRule" id="PRU10139"/>
    </source>
</evidence>
<feature type="active site" description="Proton acceptor" evidence="2">
    <location>
        <position position="42"/>
    </location>
</feature>
<dbReference type="CDD" id="cd07564">
    <property type="entry name" value="nitrilases_CHs"/>
    <property type="match status" value="1"/>
</dbReference>
<comment type="similarity">
    <text evidence="1">Belongs to the carbon-nitrogen hydrolase superfamily. Nitrilase family.</text>
</comment>
<dbReference type="InterPro" id="IPR044149">
    <property type="entry name" value="Nitrilases_CHs"/>
</dbReference>
<dbReference type="Proteomes" id="UP000005237">
    <property type="component" value="Unassembled WGS sequence"/>
</dbReference>
<dbReference type="PROSITE" id="PS00920">
    <property type="entry name" value="NITRIL_CHT_1"/>
    <property type="match status" value="1"/>
</dbReference>
<dbReference type="PROSITE" id="PS50263">
    <property type="entry name" value="CN_HYDROLASE"/>
    <property type="match status" value="1"/>
</dbReference>
<reference evidence="5" key="1">
    <citation type="submission" date="2010-08" db="EMBL/GenBank/DDBJ databases">
        <authorList>
            <consortium name="Caenorhabditis japonica Sequencing Consortium"/>
            <person name="Wilson R.K."/>
        </authorList>
    </citation>
    <scope>NUCLEOTIDE SEQUENCE [LARGE SCALE GENOMIC DNA]</scope>
    <source>
        <strain evidence="5">DF5081</strain>
    </source>
</reference>
<reference evidence="4" key="2">
    <citation type="submission" date="2022-06" db="UniProtKB">
        <authorList>
            <consortium name="EnsemblMetazoa"/>
        </authorList>
    </citation>
    <scope>IDENTIFICATION</scope>
    <source>
        <strain evidence="4">DF5081</strain>
    </source>
</reference>
<dbReference type="EnsemblMetazoa" id="CJA00517.1">
    <property type="protein sequence ID" value="CJA00517.1"/>
    <property type="gene ID" value="WBGene00119721"/>
</dbReference>
<evidence type="ECO:0000313" key="4">
    <source>
        <dbReference type="EnsemblMetazoa" id="CJA00517.1"/>
    </source>
</evidence>
<dbReference type="InterPro" id="IPR003010">
    <property type="entry name" value="C-N_Hydrolase"/>
</dbReference>
<evidence type="ECO:0000259" key="3">
    <source>
        <dbReference type="PROSITE" id="PS50263"/>
    </source>
</evidence>
<dbReference type="Gene3D" id="3.60.110.10">
    <property type="entry name" value="Carbon-nitrogen hydrolase"/>
    <property type="match status" value="1"/>
</dbReference>
<protein>
    <submittedName>
        <fullName evidence="4">CN hydrolase domain-containing protein</fullName>
    </submittedName>
</protein>
<dbReference type="FunFam" id="3.60.110.10:FF:000016">
    <property type="entry name" value="Nitrilase blr3397"/>
    <property type="match status" value="1"/>
</dbReference>
<dbReference type="AlphaFoldDB" id="A0A8R1HG36"/>
<feature type="domain" description="CN hydrolase" evidence="3">
    <location>
        <begin position="2"/>
        <end position="268"/>
    </location>
</feature>
<evidence type="ECO:0000313" key="5">
    <source>
        <dbReference type="Proteomes" id="UP000005237"/>
    </source>
</evidence>
<dbReference type="InterPro" id="IPR036526">
    <property type="entry name" value="C-N_Hydrolase_sf"/>
</dbReference>
<dbReference type="Pfam" id="PF00795">
    <property type="entry name" value="CN_hydrolase"/>
    <property type="match status" value="1"/>
</dbReference>
<dbReference type="SUPFAM" id="SSF56317">
    <property type="entry name" value="Carbon-nitrogen hydrolase"/>
    <property type="match status" value="1"/>
</dbReference>
<keyword evidence="5" id="KW-1185">Reference proteome</keyword>
<dbReference type="InterPro" id="IPR000132">
    <property type="entry name" value="Nitrilase/CN_hydratase_CS"/>
</dbReference>
<evidence type="ECO:0000256" key="1">
    <source>
        <dbReference type="ARBA" id="ARBA00008129"/>
    </source>
</evidence>
<dbReference type="PANTHER" id="PTHR46044:SF1">
    <property type="entry name" value="CN HYDROLASE DOMAIN-CONTAINING PROTEIN"/>
    <property type="match status" value="1"/>
</dbReference>
<sequence>MPKIAIVQAGTVLYDKAATLEKVRKYVEEAAENGAELVLFPEAFIGGYPKWNNFGITMGTRTPEGRQEFKRYFNNAIEEHSEESEFLENLAAKNNIHVVIGVVERQASTLYCSVFFYSPQGYLGKHRKLLPTALERCVWGQGDGSTMPVFNTSVGNIGTAICWENYMPLYRMTLYNKEIQIYLAPTVDDRDVWLSTMRTIALEGRCFVISACQYLKSSAYPDDHALRKEYGNDTVLIRGGSCAVDPLGTVLIEPDFTQETVRYTEFDLSDITLGKMDLDVVGHYSRPDVFQLTVNEEALSTIVKK</sequence>